<keyword evidence="1" id="KW-0812">Transmembrane</keyword>
<feature type="domain" description="DUF112" evidence="2">
    <location>
        <begin position="17"/>
        <end position="438"/>
    </location>
</feature>
<dbReference type="Pfam" id="PF01970">
    <property type="entry name" value="TctA"/>
    <property type="match status" value="1"/>
</dbReference>
<accession>A0A644SYH4</accession>
<evidence type="ECO:0000313" key="3">
    <source>
        <dbReference type="EMBL" id="MPL59699.1"/>
    </source>
</evidence>
<feature type="transmembrane region" description="Helical" evidence="1">
    <location>
        <begin position="106"/>
        <end position="131"/>
    </location>
</feature>
<evidence type="ECO:0000259" key="2">
    <source>
        <dbReference type="Pfam" id="PF01970"/>
    </source>
</evidence>
<keyword evidence="1" id="KW-1133">Transmembrane helix</keyword>
<gene>
    <name evidence="3" type="ORF">SDC9_05254</name>
</gene>
<dbReference type="EMBL" id="VSSQ01000010">
    <property type="protein sequence ID" value="MPL59699.1"/>
    <property type="molecule type" value="Genomic_DNA"/>
</dbReference>
<dbReference type="PANTHER" id="PTHR35342:SF5">
    <property type="entry name" value="TRICARBOXYLIC TRANSPORT PROTEIN"/>
    <property type="match status" value="1"/>
</dbReference>
<organism evidence="3">
    <name type="scientific">bioreactor metagenome</name>
    <dbReference type="NCBI Taxonomy" id="1076179"/>
    <lineage>
        <taxon>unclassified sequences</taxon>
        <taxon>metagenomes</taxon>
        <taxon>ecological metagenomes</taxon>
    </lineage>
</organism>
<feature type="transmembrane region" description="Helical" evidence="1">
    <location>
        <begin position="170"/>
        <end position="191"/>
    </location>
</feature>
<feature type="transmembrane region" description="Helical" evidence="1">
    <location>
        <begin position="6"/>
        <end position="29"/>
    </location>
</feature>
<comment type="caution">
    <text evidence="3">The sequence shown here is derived from an EMBL/GenBank/DDBJ whole genome shotgun (WGS) entry which is preliminary data.</text>
</comment>
<feature type="transmembrane region" description="Helical" evidence="1">
    <location>
        <begin position="197"/>
        <end position="220"/>
    </location>
</feature>
<feature type="transmembrane region" description="Helical" evidence="1">
    <location>
        <begin position="389"/>
        <end position="407"/>
    </location>
</feature>
<evidence type="ECO:0000256" key="1">
    <source>
        <dbReference type="SAM" id="Phobius"/>
    </source>
</evidence>
<dbReference type="AlphaFoldDB" id="A0A644SYH4"/>
<reference evidence="3" key="1">
    <citation type="submission" date="2019-08" db="EMBL/GenBank/DDBJ databases">
        <authorList>
            <person name="Kucharzyk K."/>
            <person name="Murdoch R.W."/>
            <person name="Higgins S."/>
            <person name="Loffler F."/>
        </authorList>
    </citation>
    <scope>NUCLEOTIDE SEQUENCE</scope>
</reference>
<dbReference type="InterPro" id="IPR002823">
    <property type="entry name" value="DUF112_TM"/>
</dbReference>
<dbReference type="PANTHER" id="PTHR35342">
    <property type="entry name" value="TRICARBOXYLIC TRANSPORT PROTEIN"/>
    <property type="match status" value="1"/>
</dbReference>
<feature type="transmembrane region" description="Helical" evidence="1">
    <location>
        <begin position="354"/>
        <end position="377"/>
    </location>
</feature>
<protein>
    <recommendedName>
        <fullName evidence="2">DUF112 domain-containing protein</fullName>
    </recommendedName>
</protein>
<feature type="transmembrane region" description="Helical" evidence="1">
    <location>
        <begin position="464"/>
        <end position="486"/>
    </location>
</feature>
<name>A0A644SYH4_9ZZZZ</name>
<feature type="transmembrane region" description="Helical" evidence="1">
    <location>
        <begin position="143"/>
        <end position="163"/>
    </location>
</feature>
<proteinExistence type="predicted"/>
<feature type="transmembrane region" description="Helical" evidence="1">
    <location>
        <begin position="330"/>
        <end position="348"/>
    </location>
</feature>
<feature type="transmembrane region" description="Helical" evidence="1">
    <location>
        <begin position="413"/>
        <end position="443"/>
    </location>
</feature>
<keyword evidence="1" id="KW-0472">Membrane</keyword>
<sequence>MQLIQGFMALFTLKTFIIMLAAVIIGIIFGAVPGLSSTMAIALFLPVTFGLEVYNAFALLVGLYVGGVSGGLISAILINIPGSAMSVATCYDGYPMAKDGHAHKALGIGVVFSFLGTLFGLLIMMVAAPALASFAVSLGPYEYFGLSFLALTLIAGIGGKNIFKGLMSGFLGIAVSTVGMAPVDGVARFTFGKIELMNGFSMLPAVVGMFAVTEIMLASVNPISAEKYKKFSPEKIKGFGFSIKELLSQTKNFIISSSIGTFIGFLPGIGGSVANLVAYSAVQKTSKHPEKFGTGIIDGIVASESSNNASIGGAMIPLLALGIPGDGPTAMMLGAFMIHGLVAGPLLFKTNGDLVYLIFAALIVCSAIMLIIEFYGIRIFVKALDIPREILYPAVLTICVVGAYANNSNMFDVWVLLGFGILGFIMSKTGLPRANFVLGLVLGQLLETNLRRALQLSRGSFMPFITRPISILLLIISLLIIISAIFTQNKKSPKGLLNRKY</sequence>